<name>A0A3R9ARA2_9GAMM</name>
<proteinExistence type="predicted"/>
<accession>A0A3R9ARA2</accession>
<dbReference type="EMBL" id="RHQL01000010">
    <property type="protein sequence ID" value="RRV08860.1"/>
    <property type="molecule type" value="Genomic_DNA"/>
</dbReference>
<gene>
    <name evidence="1" type="ORF">EGJ28_16480</name>
</gene>
<comment type="caution">
    <text evidence="1">The sequence shown here is derived from an EMBL/GenBank/DDBJ whole genome shotgun (WGS) entry which is preliminary data.</text>
</comment>
<protein>
    <submittedName>
        <fullName evidence="1">Uncharacterized protein</fullName>
    </submittedName>
</protein>
<organism evidence="1 2">
    <name type="scientific">Stutzerimonas xanthomarina</name>
    <dbReference type="NCBI Taxonomy" id="271420"/>
    <lineage>
        <taxon>Bacteria</taxon>
        <taxon>Pseudomonadati</taxon>
        <taxon>Pseudomonadota</taxon>
        <taxon>Gammaproteobacteria</taxon>
        <taxon>Pseudomonadales</taxon>
        <taxon>Pseudomonadaceae</taxon>
        <taxon>Stutzerimonas</taxon>
    </lineage>
</organism>
<evidence type="ECO:0000313" key="1">
    <source>
        <dbReference type="EMBL" id="RRV08860.1"/>
    </source>
</evidence>
<sequence>MAEPFTHQIIEAIEQLGPKEAASRMARALIVLAHRAGTDVEFTSDLGTISITRKVIPAADKH</sequence>
<dbReference type="AlphaFoldDB" id="A0A3R9ARA2"/>
<evidence type="ECO:0000313" key="2">
    <source>
        <dbReference type="Proteomes" id="UP000276506"/>
    </source>
</evidence>
<reference evidence="1 2" key="1">
    <citation type="submission" date="2018-10" db="EMBL/GenBank/DDBJ databases">
        <title>Transmission dynamics of multidrug resistant bacteria on intensive care unit surfaces.</title>
        <authorList>
            <person name="D'Souza A.W."/>
            <person name="Potter R.F."/>
            <person name="Wallace M."/>
            <person name="Shupe A."/>
            <person name="Patel S."/>
            <person name="Sun S."/>
            <person name="Gul D."/>
            <person name="Kwon J.H."/>
            <person name="Andleeb S."/>
            <person name="Burnham C.-A.D."/>
            <person name="Dantas G."/>
        </authorList>
    </citation>
    <scope>NUCLEOTIDE SEQUENCE [LARGE SCALE GENOMIC DNA]</scope>
    <source>
        <strain evidence="1 2">PX_177</strain>
    </source>
</reference>
<dbReference type="RefSeq" id="WP_041109932.1">
    <property type="nucleotide sequence ID" value="NZ_RHQL01000010.1"/>
</dbReference>
<dbReference type="Proteomes" id="UP000276506">
    <property type="component" value="Unassembled WGS sequence"/>
</dbReference>